<evidence type="ECO:0000256" key="1">
    <source>
        <dbReference type="PROSITE-ProRule" id="PRU00024"/>
    </source>
</evidence>
<dbReference type="InterPro" id="IPR015943">
    <property type="entry name" value="WD40/YVTN_repeat-like_dom_sf"/>
</dbReference>
<comment type="caution">
    <text evidence="4">The sequence shown here is derived from an EMBL/GenBank/DDBJ whole genome shotgun (WGS) entry which is preliminary data.</text>
</comment>
<dbReference type="PANTHER" id="PTHR25462">
    <property type="entry name" value="BONUS, ISOFORM C-RELATED"/>
    <property type="match status" value="1"/>
</dbReference>
<evidence type="ECO:0000313" key="4">
    <source>
        <dbReference type="EMBL" id="VDI08533.1"/>
    </source>
</evidence>
<sequence>MATALEADARSIYDVETSDVLNTIEFCQPCNEQDNENPAVYWCTNCLELLCDNCHRYHKVLKATRNHKLICIDDYHMIGTSIAECESRCQTHPARLVLFVCVTHNIPCCTSCKVEKHGTGCDVQFKEDILKIVNTRGDMNTTIEAMKKIIENMRSDLLNDHWNASDLEKQKSHYYDEMKNARQRVERFLDEFEKDARGKFESAFCVTHGAIRDNKRKIEHRLNVLQTRAETAERIKESVFSDLQMYLINNKFCQDNSKDKLLIESLCEETRQFCIAATPVYDLNKETKQIILSNGFEEKVLDHSRKCEKETEVDAIEISSSTVEAEEYFVIQDNSSNDKDTTESILPVVYKLNEHFLIERRNVDIFIRCARFLQNNKIVMTENSGSRLLVYRTTGFKIGQVKFEEGPNEIAVIKENRVAVSTEKKIIFVDLDNMHIEKQKFLSDTITGLSFANDKLFACLHHSGIHILDLSGNISRTIPFIKGSLYICSTIDDMIYSVATTKFKTLQCYDVNKREKDEYSLTCSSDANGISCDKNGNIFIAGSDSEIFRFNPTSKTFLSILTEADGINNPLNVDCSDSGSKILVIDKRNELKIFKIEN</sequence>
<gene>
    <name evidence="4" type="ORF">MGAL_10B004566</name>
</gene>
<dbReference type="Gene3D" id="2.130.10.10">
    <property type="entry name" value="YVTN repeat-like/Quinoprotein amine dehydrogenase"/>
    <property type="match status" value="1"/>
</dbReference>
<dbReference type="AlphaFoldDB" id="A0A8B6CPR3"/>
<feature type="domain" description="B box-type" evidence="3">
    <location>
        <begin position="22"/>
        <end position="72"/>
    </location>
</feature>
<dbReference type="SUPFAM" id="SSF101898">
    <property type="entry name" value="NHL repeat"/>
    <property type="match status" value="1"/>
</dbReference>
<proteinExistence type="predicted"/>
<dbReference type="Proteomes" id="UP000596742">
    <property type="component" value="Unassembled WGS sequence"/>
</dbReference>
<dbReference type="Pfam" id="PF22586">
    <property type="entry name" value="ANCHR-like_BBOX"/>
    <property type="match status" value="1"/>
</dbReference>
<organism evidence="4 5">
    <name type="scientific">Mytilus galloprovincialis</name>
    <name type="common">Mediterranean mussel</name>
    <dbReference type="NCBI Taxonomy" id="29158"/>
    <lineage>
        <taxon>Eukaryota</taxon>
        <taxon>Metazoa</taxon>
        <taxon>Spiralia</taxon>
        <taxon>Lophotrochozoa</taxon>
        <taxon>Mollusca</taxon>
        <taxon>Bivalvia</taxon>
        <taxon>Autobranchia</taxon>
        <taxon>Pteriomorphia</taxon>
        <taxon>Mytilida</taxon>
        <taxon>Mytiloidea</taxon>
        <taxon>Mytilidae</taxon>
        <taxon>Mytilinae</taxon>
        <taxon>Mytilus</taxon>
    </lineage>
</organism>
<evidence type="ECO:0000259" key="3">
    <source>
        <dbReference type="PROSITE" id="PS50119"/>
    </source>
</evidence>
<keyword evidence="1" id="KW-0479">Metal-binding</keyword>
<feature type="coiled-coil region" evidence="2">
    <location>
        <begin position="164"/>
        <end position="235"/>
    </location>
</feature>
<dbReference type="EMBL" id="UYJE01002197">
    <property type="protein sequence ID" value="VDI08533.1"/>
    <property type="molecule type" value="Genomic_DNA"/>
</dbReference>
<accession>A0A8B6CPR3</accession>
<dbReference type="GO" id="GO:0008270">
    <property type="term" value="F:zinc ion binding"/>
    <property type="evidence" value="ECO:0007669"/>
    <property type="project" value="UniProtKB-KW"/>
</dbReference>
<dbReference type="PROSITE" id="PS50119">
    <property type="entry name" value="ZF_BBOX"/>
    <property type="match status" value="1"/>
</dbReference>
<reference evidence="4" key="1">
    <citation type="submission" date="2018-11" db="EMBL/GenBank/DDBJ databases">
        <authorList>
            <person name="Alioto T."/>
            <person name="Alioto T."/>
        </authorList>
    </citation>
    <scope>NUCLEOTIDE SEQUENCE</scope>
</reference>
<dbReference type="CDD" id="cd19757">
    <property type="entry name" value="Bbox1"/>
    <property type="match status" value="1"/>
</dbReference>
<dbReference type="Gene3D" id="3.30.160.60">
    <property type="entry name" value="Classic Zinc Finger"/>
    <property type="match status" value="1"/>
</dbReference>
<keyword evidence="2" id="KW-0175">Coiled coil</keyword>
<dbReference type="PANTHER" id="PTHR25462:SF296">
    <property type="entry name" value="MEIOTIC P26, ISOFORM F"/>
    <property type="match status" value="1"/>
</dbReference>
<dbReference type="GO" id="GO:0061630">
    <property type="term" value="F:ubiquitin protein ligase activity"/>
    <property type="evidence" value="ECO:0007669"/>
    <property type="project" value="TreeGrafter"/>
</dbReference>
<dbReference type="InterPro" id="IPR000315">
    <property type="entry name" value="Znf_B-box"/>
</dbReference>
<evidence type="ECO:0000256" key="2">
    <source>
        <dbReference type="SAM" id="Coils"/>
    </source>
</evidence>
<dbReference type="InterPro" id="IPR047153">
    <property type="entry name" value="TRIM45/56/19-like"/>
</dbReference>
<dbReference type="OrthoDB" id="6146520at2759"/>
<protein>
    <recommendedName>
        <fullName evidence="3">B box-type domain-containing protein</fullName>
    </recommendedName>
</protein>
<name>A0A8B6CPR3_MYTGA</name>
<keyword evidence="1" id="KW-0863">Zinc-finger</keyword>
<keyword evidence="5" id="KW-1185">Reference proteome</keyword>
<keyword evidence="1" id="KW-0862">Zinc</keyword>
<evidence type="ECO:0000313" key="5">
    <source>
        <dbReference type="Proteomes" id="UP000596742"/>
    </source>
</evidence>